<dbReference type="EMBL" id="LR797409">
    <property type="protein sequence ID" value="CAB4214121.1"/>
    <property type="molecule type" value="Genomic_DNA"/>
</dbReference>
<sequence>MAQFQDTTTGTIITFNLQHDIDSMRNHPNYIRLDDAKEEPLSEVKFNPPIPQFKKMGRPRKVQNV</sequence>
<organism evidence="2">
    <name type="scientific">uncultured Caudovirales phage</name>
    <dbReference type="NCBI Taxonomy" id="2100421"/>
    <lineage>
        <taxon>Viruses</taxon>
        <taxon>Duplodnaviria</taxon>
        <taxon>Heunggongvirae</taxon>
        <taxon>Uroviricota</taxon>
        <taxon>Caudoviricetes</taxon>
        <taxon>Peduoviridae</taxon>
        <taxon>Maltschvirus</taxon>
        <taxon>Maltschvirus maltsch</taxon>
    </lineage>
</organism>
<reference evidence="2" key="1">
    <citation type="submission" date="2020-05" db="EMBL/GenBank/DDBJ databases">
        <authorList>
            <person name="Chiriac C."/>
            <person name="Salcher M."/>
            <person name="Ghai R."/>
            <person name="Kavagutti S V."/>
        </authorList>
    </citation>
    <scope>NUCLEOTIDE SEQUENCE</scope>
</reference>
<feature type="compositionally biased region" description="Basic residues" evidence="1">
    <location>
        <begin position="55"/>
        <end position="65"/>
    </location>
</feature>
<feature type="region of interest" description="Disordered" evidence="1">
    <location>
        <begin position="44"/>
        <end position="65"/>
    </location>
</feature>
<protein>
    <submittedName>
        <fullName evidence="2">Uncharacterized protein</fullName>
    </submittedName>
</protein>
<name>A0A6J5SIZ9_9CAUD</name>
<proteinExistence type="predicted"/>
<gene>
    <name evidence="2" type="ORF">UFOVP1457_21</name>
</gene>
<evidence type="ECO:0000313" key="2">
    <source>
        <dbReference type="EMBL" id="CAB4214121.1"/>
    </source>
</evidence>
<evidence type="ECO:0000256" key="1">
    <source>
        <dbReference type="SAM" id="MobiDB-lite"/>
    </source>
</evidence>
<accession>A0A6J5SIZ9</accession>